<protein>
    <submittedName>
        <fullName evidence="1">Uncharacterized protein</fullName>
    </submittedName>
</protein>
<dbReference type="AlphaFoldDB" id="A0AA94IU31"/>
<keyword evidence="2" id="KW-1185">Reference proteome</keyword>
<evidence type="ECO:0000313" key="2">
    <source>
        <dbReference type="Proteomes" id="UP000198427"/>
    </source>
</evidence>
<gene>
    <name evidence="1" type="ORF">SAMN06265364_10869</name>
</gene>
<proteinExistence type="predicted"/>
<dbReference type="EMBL" id="FZNZ01000008">
    <property type="protein sequence ID" value="SNR74963.1"/>
    <property type="molecule type" value="Genomic_DNA"/>
</dbReference>
<name>A0AA94IU31_9BACT</name>
<sequence>MQLKLLLQVVAVIAIHVAAAGHFSPPVHPWNRLL</sequence>
<organism evidence="1 2">
    <name type="scientific">Prevotella jejuni</name>
    <dbReference type="NCBI Taxonomy" id="1177574"/>
    <lineage>
        <taxon>Bacteria</taxon>
        <taxon>Pseudomonadati</taxon>
        <taxon>Bacteroidota</taxon>
        <taxon>Bacteroidia</taxon>
        <taxon>Bacteroidales</taxon>
        <taxon>Prevotellaceae</taxon>
        <taxon>Prevotella</taxon>
    </lineage>
</organism>
<accession>A0AA94IU31</accession>
<dbReference type="Proteomes" id="UP000198427">
    <property type="component" value="Unassembled WGS sequence"/>
</dbReference>
<evidence type="ECO:0000313" key="1">
    <source>
        <dbReference type="EMBL" id="SNR74963.1"/>
    </source>
</evidence>
<reference evidence="1 2" key="1">
    <citation type="submission" date="2017-06" db="EMBL/GenBank/DDBJ databases">
        <authorList>
            <person name="Varghese N."/>
            <person name="Submissions S."/>
        </authorList>
    </citation>
    <scope>NUCLEOTIDE SEQUENCE [LARGE SCALE GENOMIC DNA]</scope>
    <source>
        <strain evidence="1 2">DSM 26989</strain>
    </source>
</reference>
<comment type="caution">
    <text evidence="1">The sequence shown here is derived from an EMBL/GenBank/DDBJ whole genome shotgun (WGS) entry which is preliminary data.</text>
</comment>